<gene>
    <name evidence="2" type="ORF">AB6A40_009428</name>
</gene>
<reference evidence="2 3" key="1">
    <citation type="submission" date="2024-08" db="EMBL/GenBank/DDBJ databases">
        <title>Gnathostoma spinigerum genome.</title>
        <authorList>
            <person name="Gonzalez-Bertolin B."/>
            <person name="Monzon S."/>
            <person name="Zaballos A."/>
            <person name="Jimenez P."/>
            <person name="Dekumyoy P."/>
            <person name="Varona S."/>
            <person name="Cuesta I."/>
            <person name="Sumanam S."/>
            <person name="Adisakwattana P."/>
            <person name="Gasser R.B."/>
            <person name="Hernandez-Gonzalez A."/>
            <person name="Young N.D."/>
            <person name="Perteguer M.J."/>
        </authorList>
    </citation>
    <scope>NUCLEOTIDE SEQUENCE [LARGE SCALE GENOMIC DNA]</scope>
    <source>
        <strain evidence="2">AL3</strain>
        <tissue evidence="2">Liver</tissue>
    </source>
</reference>
<protein>
    <submittedName>
        <fullName evidence="2">Uncharacterized protein</fullName>
    </submittedName>
</protein>
<dbReference type="EMBL" id="JBGFUD010009926">
    <property type="protein sequence ID" value="MFH4982719.1"/>
    <property type="molecule type" value="Genomic_DNA"/>
</dbReference>
<keyword evidence="1" id="KW-0812">Transmembrane</keyword>
<evidence type="ECO:0000313" key="3">
    <source>
        <dbReference type="Proteomes" id="UP001608902"/>
    </source>
</evidence>
<sequence>MLYQICPPESSYAIKEIFVNTSMHLVLFALVLVALTSAELVGKNGKLLKIPENQNCLTYEFPESKKHCAEHCVSLGCGCGHCEGKNICVCLECPKN</sequence>
<comment type="caution">
    <text evidence="2">The sequence shown here is derived from an EMBL/GenBank/DDBJ whole genome shotgun (WGS) entry which is preliminary data.</text>
</comment>
<organism evidence="2 3">
    <name type="scientific">Gnathostoma spinigerum</name>
    <dbReference type="NCBI Taxonomy" id="75299"/>
    <lineage>
        <taxon>Eukaryota</taxon>
        <taxon>Metazoa</taxon>
        <taxon>Ecdysozoa</taxon>
        <taxon>Nematoda</taxon>
        <taxon>Chromadorea</taxon>
        <taxon>Rhabditida</taxon>
        <taxon>Spirurina</taxon>
        <taxon>Gnathostomatomorpha</taxon>
        <taxon>Gnathostomatoidea</taxon>
        <taxon>Gnathostomatidae</taxon>
        <taxon>Gnathostoma</taxon>
    </lineage>
</organism>
<evidence type="ECO:0000313" key="2">
    <source>
        <dbReference type="EMBL" id="MFH4982719.1"/>
    </source>
</evidence>
<accession>A0ABD6EX32</accession>
<feature type="transmembrane region" description="Helical" evidence="1">
    <location>
        <begin position="17"/>
        <end position="41"/>
    </location>
</feature>
<name>A0ABD6EX32_9BILA</name>
<dbReference type="Proteomes" id="UP001608902">
    <property type="component" value="Unassembled WGS sequence"/>
</dbReference>
<evidence type="ECO:0000256" key="1">
    <source>
        <dbReference type="SAM" id="Phobius"/>
    </source>
</evidence>
<keyword evidence="1" id="KW-1133">Transmembrane helix</keyword>
<keyword evidence="3" id="KW-1185">Reference proteome</keyword>
<keyword evidence="1" id="KW-0472">Membrane</keyword>
<proteinExistence type="predicted"/>
<dbReference type="AlphaFoldDB" id="A0ABD6EX32"/>